<dbReference type="GO" id="GO:0005886">
    <property type="term" value="C:plasma membrane"/>
    <property type="evidence" value="ECO:0007669"/>
    <property type="project" value="UniProtKB-SubCell"/>
</dbReference>
<proteinExistence type="inferred from homology"/>
<dbReference type="OrthoDB" id="9766870at2"/>
<dbReference type="AlphaFoldDB" id="A0A2U9SA11"/>
<feature type="domain" description="ABC transmembrane type-1" evidence="8">
    <location>
        <begin position="83"/>
        <end position="272"/>
    </location>
</feature>
<dbReference type="GO" id="GO:0055085">
    <property type="term" value="P:transmembrane transport"/>
    <property type="evidence" value="ECO:0007669"/>
    <property type="project" value="InterPro"/>
</dbReference>
<keyword evidence="9" id="KW-0614">Plasmid</keyword>
<dbReference type="InterPro" id="IPR000515">
    <property type="entry name" value="MetI-like"/>
</dbReference>
<evidence type="ECO:0000313" key="9">
    <source>
        <dbReference type="EMBL" id="AWU96355.1"/>
    </source>
</evidence>
<feature type="transmembrane region" description="Helical" evidence="7">
    <location>
        <begin position="248"/>
        <end position="268"/>
    </location>
</feature>
<dbReference type="InterPro" id="IPR035906">
    <property type="entry name" value="MetI-like_sf"/>
</dbReference>
<keyword evidence="6 7" id="KW-0472">Membrane</keyword>
<feature type="transmembrane region" description="Helical" evidence="7">
    <location>
        <begin position="203"/>
        <end position="228"/>
    </location>
</feature>
<evidence type="ECO:0000256" key="2">
    <source>
        <dbReference type="ARBA" id="ARBA00022448"/>
    </source>
</evidence>
<dbReference type="Pfam" id="PF00528">
    <property type="entry name" value="BPD_transp_1"/>
    <property type="match status" value="1"/>
</dbReference>
<evidence type="ECO:0000259" key="8">
    <source>
        <dbReference type="PROSITE" id="PS50928"/>
    </source>
</evidence>
<keyword evidence="3" id="KW-1003">Cell membrane</keyword>
<dbReference type="Proteomes" id="UP000249605">
    <property type="component" value="Plasmid unnamed7"/>
</dbReference>
<dbReference type="SUPFAM" id="SSF161098">
    <property type="entry name" value="MetI-like"/>
    <property type="match status" value="1"/>
</dbReference>
<evidence type="ECO:0000256" key="6">
    <source>
        <dbReference type="ARBA" id="ARBA00023136"/>
    </source>
</evidence>
<evidence type="ECO:0000313" key="10">
    <source>
        <dbReference type="Proteomes" id="UP000249605"/>
    </source>
</evidence>
<evidence type="ECO:0000256" key="7">
    <source>
        <dbReference type="RuleBase" id="RU363032"/>
    </source>
</evidence>
<name>A0A2U9SA11_9PROT</name>
<dbReference type="PANTHER" id="PTHR43386">
    <property type="entry name" value="OLIGOPEPTIDE TRANSPORT SYSTEM PERMEASE PROTEIN APPC"/>
    <property type="match status" value="1"/>
</dbReference>
<comment type="similarity">
    <text evidence="7">Belongs to the binding-protein-dependent transport system permease family.</text>
</comment>
<keyword evidence="4 7" id="KW-0812">Transmembrane</keyword>
<dbReference type="Gene3D" id="1.10.3720.10">
    <property type="entry name" value="MetI-like"/>
    <property type="match status" value="1"/>
</dbReference>
<dbReference type="PANTHER" id="PTHR43386:SF23">
    <property type="entry name" value="ABC TRANSPORTER"/>
    <property type="match status" value="1"/>
</dbReference>
<reference evidence="9 10" key="1">
    <citation type="submission" date="2018-06" db="EMBL/GenBank/DDBJ databases">
        <title>Complete genome sequencing of Azospirillum sp. M2T2B2.</title>
        <authorList>
            <person name="Heo J."/>
            <person name="Kim S.-J."/>
            <person name="Kwon S.-W."/>
            <person name="Anandham R."/>
        </authorList>
    </citation>
    <scope>NUCLEOTIDE SEQUENCE [LARGE SCALE GENOMIC DNA]</scope>
    <source>
        <strain evidence="9 10">M2T2B2</strain>
        <plasmid evidence="9 10">unnamed7</plasmid>
    </source>
</reference>
<evidence type="ECO:0000256" key="5">
    <source>
        <dbReference type="ARBA" id="ARBA00022989"/>
    </source>
</evidence>
<dbReference type="CDD" id="cd06261">
    <property type="entry name" value="TM_PBP2"/>
    <property type="match status" value="1"/>
</dbReference>
<evidence type="ECO:0000256" key="1">
    <source>
        <dbReference type="ARBA" id="ARBA00004651"/>
    </source>
</evidence>
<dbReference type="RefSeq" id="WP_111069095.1">
    <property type="nucleotide sequence ID" value="NZ_CP029831.1"/>
</dbReference>
<dbReference type="EMBL" id="CP029831">
    <property type="protein sequence ID" value="AWU96355.1"/>
    <property type="molecule type" value="Genomic_DNA"/>
</dbReference>
<sequence length="286" mass="29783">MSLAVDSAPAASVPLASTGRGRTLIGAGAALATLAAIAVAAALLPDDGLRSNLSQRSLAPSLDHPFGTDPLGREMLVRTVKGLAVSLRIGLMSAGFAALLAVILGVVAAVDRRLDFLVGGLIDLTMALPHLVLLILISFAFGGGTRGVIIAVVLSHWPSLARVVRAEVKSVLISDYVAISGKLGRSRLSIAVGHIAPHVLPQALVGAILLFPHAILHEAAMTFLGFGLEPHLPAIGVLLSESMRYLTAGLWWLGLLPGLSLLVMVLTFERVAAGVRLILDPRRSQE</sequence>
<keyword evidence="10" id="KW-1185">Reference proteome</keyword>
<protein>
    <submittedName>
        <fullName evidence="9">ABC transporter permease</fullName>
    </submittedName>
</protein>
<feature type="transmembrane region" description="Helical" evidence="7">
    <location>
        <begin position="24"/>
        <end position="44"/>
    </location>
</feature>
<gene>
    <name evidence="9" type="ORF">DM194_18900</name>
</gene>
<feature type="transmembrane region" description="Helical" evidence="7">
    <location>
        <begin position="130"/>
        <end position="155"/>
    </location>
</feature>
<comment type="subcellular location">
    <subcellularLocation>
        <location evidence="1 7">Cell membrane</location>
        <topology evidence="1 7">Multi-pass membrane protein</topology>
    </subcellularLocation>
</comment>
<organism evidence="9 10">
    <name type="scientific">Azospirillum ramasamyi</name>
    <dbReference type="NCBI Taxonomy" id="682998"/>
    <lineage>
        <taxon>Bacteria</taxon>
        <taxon>Pseudomonadati</taxon>
        <taxon>Pseudomonadota</taxon>
        <taxon>Alphaproteobacteria</taxon>
        <taxon>Rhodospirillales</taxon>
        <taxon>Azospirillaceae</taxon>
        <taxon>Azospirillum</taxon>
    </lineage>
</organism>
<keyword evidence="2 7" id="KW-0813">Transport</keyword>
<keyword evidence="5 7" id="KW-1133">Transmembrane helix</keyword>
<accession>A0A2U9SA11</accession>
<feature type="transmembrane region" description="Helical" evidence="7">
    <location>
        <begin position="85"/>
        <end position="110"/>
    </location>
</feature>
<evidence type="ECO:0000256" key="3">
    <source>
        <dbReference type="ARBA" id="ARBA00022475"/>
    </source>
</evidence>
<evidence type="ECO:0000256" key="4">
    <source>
        <dbReference type="ARBA" id="ARBA00022692"/>
    </source>
</evidence>
<dbReference type="InterPro" id="IPR050366">
    <property type="entry name" value="BP-dependent_transpt_permease"/>
</dbReference>
<dbReference type="PROSITE" id="PS50928">
    <property type="entry name" value="ABC_TM1"/>
    <property type="match status" value="1"/>
</dbReference>
<dbReference type="KEGG" id="azm:DM194_18900"/>
<geneLocation type="plasmid" evidence="9 10">
    <name>unnamed7</name>
</geneLocation>